<feature type="non-terminal residue" evidence="7">
    <location>
        <position position="1"/>
    </location>
</feature>
<dbReference type="Proteomes" id="UP001608902">
    <property type="component" value="Unassembled WGS sequence"/>
</dbReference>
<dbReference type="EMBL" id="JBGFUD010007825">
    <property type="protein sequence ID" value="MFH4981762.1"/>
    <property type="molecule type" value="Genomic_DNA"/>
</dbReference>
<protein>
    <recommendedName>
        <fullName evidence="1 6">Inositol-pentakisphosphate 2-kinase</fullName>
        <ecNumber evidence="1 6">2.7.1.158</ecNumber>
    </recommendedName>
</protein>
<dbReference type="GO" id="GO:0005524">
    <property type="term" value="F:ATP binding"/>
    <property type="evidence" value="ECO:0007669"/>
    <property type="project" value="UniProtKB-KW"/>
</dbReference>
<dbReference type="AlphaFoldDB" id="A0ABD6ERI8"/>
<evidence type="ECO:0000256" key="3">
    <source>
        <dbReference type="ARBA" id="ARBA00022741"/>
    </source>
</evidence>
<keyword evidence="2 6" id="KW-0808">Transferase</keyword>
<comment type="catalytic activity">
    <reaction evidence="6">
        <text>1D-myo-inositol 1,3,4,5,6-pentakisphosphate + ATP = 1D-myo-inositol hexakisphosphate + ADP + H(+)</text>
        <dbReference type="Rhea" id="RHEA:20313"/>
        <dbReference type="ChEBI" id="CHEBI:15378"/>
        <dbReference type="ChEBI" id="CHEBI:30616"/>
        <dbReference type="ChEBI" id="CHEBI:57733"/>
        <dbReference type="ChEBI" id="CHEBI:58130"/>
        <dbReference type="ChEBI" id="CHEBI:456216"/>
        <dbReference type="EC" id="2.7.1.158"/>
    </reaction>
</comment>
<evidence type="ECO:0000256" key="6">
    <source>
        <dbReference type="RuleBase" id="RU364126"/>
    </source>
</evidence>
<proteinExistence type="predicted"/>
<dbReference type="GO" id="GO:0035299">
    <property type="term" value="F:inositol-1,3,4,5,6-pentakisphosphate 2-kinase activity"/>
    <property type="evidence" value="ECO:0007669"/>
    <property type="project" value="UniProtKB-EC"/>
</dbReference>
<accession>A0ABD6ERI8</accession>
<dbReference type="PANTHER" id="PTHR14456:SF2">
    <property type="entry name" value="INOSITOL-PENTAKISPHOSPHATE 2-KINASE"/>
    <property type="match status" value="1"/>
</dbReference>
<evidence type="ECO:0000256" key="2">
    <source>
        <dbReference type="ARBA" id="ARBA00022679"/>
    </source>
</evidence>
<reference evidence="7 8" key="1">
    <citation type="submission" date="2024-08" db="EMBL/GenBank/DDBJ databases">
        <title>Gnathostoma spinigerum genome.</title>
        <authorList>
            <person name="Gonzalez-Bertolin B."/>
            <person name="Monzon S."/>
            <person name="Zaballos A."/>
            <person name="Jimenez P."/>
            <person name="Dekumyoy P."/>
            <person name="Varona S."/>
            <person name="Cuesta I."/>
            <person name="Sumanam S."/>
            <person name="Adisakwattana P."/>
            <person name="Gasser R.B."/>
            <person name="Hernandez-Gonzalez A."/>
            <person name="Young N.D."/>
            <person name="Perteguer M.J."/>
        </authorList>
    </citation>
    <scope>NUCLEOTIDE SEQUENCE [LARGE SCALE GENOMIC DNA]</scope>
    <source>
        <strain evidence="7">AL3</strain>
        <tissue evidence="7">Liver</tissue>
    </source>
</reference>
<gene>
    <name evidence="7" type="ORF">AB6A40_008471</name>
</gene>
<dbReference type="Pfam" id="PF06090">
    <property type="entry name" value="Ins_P5_2-kin"/>
    <property type="match status" value="1"/>
</dbReference>
<comment type="domain">
    <text evidence="6">The EXKPK motif is conserved in inositol-pentakisphosphate 2-kinases of both family 1 and 2.</text>
</comment>
<dbReference type="EC" id="2.7.1.158" evidence="1 6"/>
<keyword evidence="3 6" id="KW-0547">Nucleotide-binding</keyword>
<keyword evidence="5 6" id="KW-0067">ATP-binding</keyword>
<keyword evidence="8" id="KW-1185">Reference proteome</keyword>
<organism evidence="7 8">
    <name type="scientific">Gnathostoma spinigerum</name>
    <dbReference type="NCBI Taxonomy" id="75299"/>
    <lineage>
        <taxon>Eukaryota</taxon>
        <taxon>Metazoa</taxon>
        <taxon>Ecdysozoa</taxon>
        <taxon>Nematoda</taxon>
        <taxon>Chromadorea</taxon>
        <taxon>Rhabditida</taxon>
        <taxon>Spirurina</taxon>
        <taxon>Gnathostomatomorpha</taxon>
        <taxon>Gnathostomatoidea</taxon>
        <taxon>Gnathostomatidae</taxon>
        <taxon>Gnathostoma</taxon>
    </lineage>
</organism>
<dbReference type="PANTHER" id="PTHR14456">
    <property type="entry name" value="INOSITOL POLYPHOSPHATE KINASE 1"/>
    <property type="match status" value="1"/>
</dbReference>
<keyword evidence="4 6" id="KW-0418">Kinase</keyword>
<sequence length="182" mass="20397">NYFQLCCALAGCTSEDEFELQPTSVLSRLLSGQRIDTVGIIRAYEIYSHLPASVQDELCDKTILPPKNFLQSTSEKSLVERFLVAGTMKDCSLMVSLRLISSDQLAEEDVSSCCRVVHVNKVVHPRAVKEKTKNERLSFACTVKIVDLDPKHPKNIINGYERFVAGVNLLRNSPTLRRPCIL</sequence>
<evidence type="ECO:0000313" key="7">
    <source>
        <dbReference type="EMBL" id="MFH4981762.1"/>
    </source>
</evidence>
<evidence type="ECO:0000256" key="5">
    <source>
        <dbReference type="ARBA" id="ARBA00022840"/>
    </source>
</evidence>
<name>A0ABD6ERI8_9BILA</name>
<comment type="function">
    <text evidence="6">Phosphorylates Ins(1,3,4,5,6)P5 at position 2 to form Ins(1,2,3,4,5,6)P6 (InsP6 or phytate).</text>
</comment>
<evidence type="ECO:0000256" key="4">
    <source>
        <dbReference type="ARBA" id="ARBA00022777"/>
    </source>
</evidence>
<evidence type="ECO:0000313" key="8">
    <source>
        <dbReference type="Proteomes" id="UP001608902"/>
    </source>
</evidence>
<evidence type="ECO:0000256" key="1">
    <source>
        <dbReference type="ARBA" id="ARBA00012023"/>
    </source>
</evidence>
<comment type="caution">
    <text evidence="7">The sequence shown here is derived from an EMBL/GenBank/DDBJ whole genome shotgun (WGS) entry which is preliminary data.</text>
</comment>
<dbReference type="InterPro" id="IPR009286">
    <property type="entry name" value="Ins_P5_2-kin"/>
</dbReference>